<reference evidence="3" key="1">
    <citation type="journal article" date="2019" name="Int. J. Syst. Evol. Microbiol.">
        <title>The Global Catalogue of Microorganisms (GCM) 10K type strain sequencing project: providing services to taxonomists for standard genome sequencing and annotation.</title>
        <authorList>
            <consortium name="The Broad Institute Genomics Platform"/>
            <consortium name="The Broad Institute Genome Sequencing Center for Infectious Disease"/>
            <person name="Wu L."/>
            <person name="Ma J."/>
        </authorList>
    </citation>
    <scope>NUCLEOTIDE SEQUENCE [LARGE SCALE GENOMIC DNA]</scope>
    <source>
        <strain evidence="3">TISTR 2562</strain>
    </source>
</reference>
<evidence type="ECO:0000313" key="3">
    <source>
        <dbReference type="Proteomes" id="UP001597474"/>
    </source>
</evidence>
<organism evidence="2 3">
    <name type="scientific">Sulfitobacter aestuarii</name>
    <dbReference type="NCBI Taxonomy" id="2161676"/>
    <lineage>
        <taxon>Bacteria</taxon>
        <taxon>Pseudomonadati</taxon>
        <taxon>Pseudomonadota</taxon>
        <taxon>Alphaproteobacteria</taxon>
        <taxon>Rhodobacterales</taxon>
        <taxon>Roseobacteraceae</taxon>
        <taxon>Sulfitobacter</taxon>
    </lineage>
</organism>
<comment type="caution">
    <text evidence="2">The sequence shown here is derived from an EMBL/GenBank/DDBJ whole genome shotgun (WGS) entry which is preliminary data.</text>
</comment>
<feature type="compositionally biased region" description="Low complexity" evidence="1">
    <location>
        <begin position="54"/>
        <end position="64"/>
    </location>
</feature>
<dbReference type="Proteomes" id="UP001597474">
    <property type="component" value="Unassembled WGS sequence"/>
</dbReference>
<proteinExistence type="predicted"/>
<keyword evidence="3" id="KW-1185">Reference proteome</keyword>
<gene>
    <name evidence="2" type="ORF">ACFSUD_19275</name>
</gene>
<feature type="compositionally biased region" description="Polar residues" evidence="1">
    <location>
        <begin position="79"/>
        <end position="89"/>
    </location>
</feature>
<feature type="compositionally biased region" description="Polar residues" evidence="1">
    <location>
        <begin position="151"/>
        <end position="171"/>
    </location>
</feature>
<evidence type="ECO:0000256" key="1">
    <source>
        <dbReference type="SAM" id="MobiDB-lite"/>
    </source>
</evidence>
<feature type="region of interest" description="Disordered" evidence="1">
    <location>
        <begin position="37"/>
        <end position="89"/>
    </location>
</feature>
<name>A0ABW5UAF0_9RHOB</name>
<dbReference type="EMBL" id="JBHUMP010000045">
    <property type="protein sequence ID" value="MFD2741702.1"/>
    <property type="molecule type" value="Genomic_DNA"/>
</dbReference>
<evidence type="ECO:0008006" key="4">
    <source>
        <dbReference type="Google" id="ProtNLM"/>
    </source>
</evidence>
<dbReference type="RefSeq" id="WP_386376129.1">
    <property type="nucleotide sequence ID" value="NZ_JBHUMP010000045.1"/>
</dbReference>
<protein>
    <recommendedName>
        <fullName evidence="4">DNA-binding protein</fullName>
    </recommendedName>
</protein>
<evidence type="ECO:0000313" key="2">
    <source>
        <dbReference type="EMBL" id="MFD2741702.1"/>
    </source>
</evidence>
<accession>A0ABW5UAF0</accession>
<sequence>MEKLLETPKELAERVGIPVSNIRYLIREDMLDHIFTAPGLPPANAIRRSRAGRGRSMSRSSPSRQNGRPPVAAGRGEATMNTEHAEQSQILTIGKTPAQWVEIMATHGIEISERTLREKANDTGAFFRLGRTMLITPTQIDTIFEEGQACRSKSTSVAPSSGSRAGSNTMADRSPVHTAKARERLLKLARGTG</sequence>
<feature type="region of interest" description="Disordered" evidence="1">
    <location>
        <begin position="151"/>
        <end position="181"/>
    </location>
</feature>